<dbReference type="GO" id="GO:0003676">
    <property type="term" value="F:nucleic acid binding"/>
    <property type="evidence" value="ECO:0007669"/>
    <property type="project" value="InterPro"/>
</dbReference>
<keyword evidence="2" id="KW-1185">Reference proteome</keyword>
<name>E2AL42_CAMFO</name>
<evidence type="ECO:0000313" key="1">
    <source>
        <dbReference type="EMBL" id="EFN65845.1"/>
    </source>
</evidence>
<gene>
    <name evidence="1" type="ORF">EAG_02386</name>
</gene>
<sequence>ETVTSESYCDLLQNHLPALLEDVPLHIRKEMWFQQDGAPPHFAIITIAIIRQFLNEKFGNKWIGRKGPRQCPPQSPDLTPLDFFLWGYVK</sequence>
<proteinExistence type="predicted"/>
<reference evidence="1 2" key="1">
    <citation type="journal article" date="2010" name="Science">
        <title>Genomic comparison of the ants Camponotus floridanus and Harpegnathos saltator.</title>
        <authorList>
            <person name="Bonasio R."/>
            <person name="Zhang G."/>
            <person name="Ye C."/>
            <person name="Mutti N.S."/>
            <person name="Fang X."/>
            <person name="Qin N."/>
            <person name="Donahue G."/>
            <person name="Yang P."/>
            <person name="Li Q."/>
            <person name="Li C."/>
            <person name="Zhang P."/>
            <person name="Huang Z."/>
            <person name="Berger S.L."/>
            <person name="Reinberg D."/>
            <person name="Wang J."/>
            <person name="Liebig J."/>
        </authorList>
    </citation>
    <scope>NUCLEOTIDE SEQUENCE [LARGE SCALE GENOMIC DNA]</scope>
    <source>
        <strain evidence="2">C129</strain>
    </source>
</reference>
<feature type="non-terminal residue" evidence="1">
    <location>
        <position position="90"/>
    </location>
</feature>
<feature type="non-terminal residue" evidence="1">
    <location>
        <position position="1"/>
    </location>
</feature>
<organism evidence="2">
    <name type="scientific">Camponotus floridanus</name>
    <name type="common">Florida carpenter ant</name>
    <dbReference type="NCBI Taxonomy" id="104421"/>
    <lineage>
        <taxon>Eukaryota</taxon>
        <taxon>Metazoa</taxon>
        <taxon>Ecdysozoa</taxon>
        <taxon>Arthropoda</taxon>
        <taxon>Hexapoda</taxon>
        <taxon>Insecta</taxon>
        <taxon>Pterygota</taxon>
        <taxon>Neoptera</taxon>
        <taxon>Endopterygota</taxon>
        <taxon>Hymenoptera</taxon>
        <taxon>Apocrita</taxon>
        <taxon>Aculeata</taxon>
        <taxon>Formicoidea</taxon>
        <taxon>Formicidae</taxon>
        <taxon>Formicinae</taxon>
        <taxon>Camponotus</taxon>
    </lineage>
</organism>
<evidence type="ECO:0000313" key="2">
    <source>
        <dbReference type="Proteomes" id="UP000000311"/>
    </source>
</evidence>
<evidence type="ECO:0008006" key="3">
    <source>
        <dbReference type="Google" id="ProtNLM"/>
    </source>
</evidence>
<dbReference type="Proteomes" id="UP000000311">
    <property type="component" value="Unassembled WGS sequence"/>
</dbReference>
<dbReference type="AlphaFoldDB" id="E2AL42"/>
<dbReference type="InParanoid" id="E2AL42"/>
<protein>
    <recommendedName>
        <fullName evidence="3">Transposable element Tc3 transposase</fullName>
    </recommendedName>
</protein>
<dbReference type="PANTHER" id="PTHR47326">
    <property type="entry name" value="TRANSPOSABLE ELEMENT TC3 TRANSPOSASE-LIKE PROTEIN"/>
    <property type="match status" value="1"/>
</dbReference>
<dbReference type="EMBL" id="GL440451">
    <property type="protein sequence ID" value="EFN65845.1"/>
    <property type="molecule type" value="Genomic_DNA"/>
</dbReference>
<accession>E2AL42</accession>
<dbReference type="Gene3D" id="3.30.420.10">
    <property type="entry name" value="Ribonuclease H-like superfamily/Ribonuclease H"/>
    <property type="match status" value="1"/>
</dbReference>
<dbReference type="InterPro" id="IPR036397">
    <property type="entry name" value="RNaseH_sf"/>
</dbReference>
<dbReference type="PANTHER" id="PTHR47326:SF1">
    <property type="entry name" value="HTH PSQ-TYPE DOMAIN-CONTAINING PROTEIN"/>
    <property type="match status" value="1"/>
</dbReference>